<evidence type="ECO:0000313" key="2">
    <source>
        <dbReference type="EMBL" id="WCT15033.1"/>
    </source>
</evidence>
<dbReference type="Gene3D" id="2.60.120.10">
    <property type="entry name" value="Jelly Rolls"/>
    <property type="match status" value="1"/>
</dbReference>
<protein>
    <submittedName>
        <fullName evidence="2">Crp/Fnr family transcriptional regulator</fullName>
    </submittedName>
</protein>
<proteinExistence type="predicted"/>
<organism evidence="2 3">
    <name type="scientific">Mucilaginibacter jinjuensis</name>
    <dbReference type="NCBI Taxonomy" id="1176721"/>
    <lineage>
        <taxon>Bacteria</taxon>
        <taxon>Pseudomonadati</taxon>
        <taxon>Bacteroidota</taxon>
        <taxon>Sphingobacteriia</taxon>
        <taxon>Sphingobacteriales</taxon>
        <taxon>Sphingobacteriaceae</taxon>
        <taxon>Mucilaginibacter</taxon>
    </lineage>
</organism>
<dbReference type="InterPro" id="IPR000595">
    <property type="entry name" value="cNMP-bd_dom"/>
</dbReference>
<name>A0ABY7TF64_9SPHI</name>
<dbReference type="Proteomes" id="UP001216139">
    <property type="component" value="Chromosome"/>
</dbReference>
<dbReference type="EMBL" id="CP117167">
    <property type="protein sequence ID" value="WCT15033.1"/>
    <property type="molecule type" value="Genomic_DNA"/>
</dbReference>
<dbReference type="PROSITE" id="PS50042">
    <property type="entry name" value="CNMP_BINDING_3"/>
    <property type="match status" value="1"/>
</dbReference>
<keyword evidence="3" id="KW-1185">Reference proteome</keyword>
<evidence type="ECO:0000313" key="3">
    <source>
        <dbReference type="Proteomes" id="UP001216139"/>
    </source>
</evidence>
<dbReference type="InterPro" id="IPR018490">
    <property type="entry name" value="cNMP-bd_dom_sf"/>
</dbReference>
<gene>
    <name evidence="2" type="ORF">PQO05_13930</name>
</gene>
<accession>A0ABY7TF64</accession>
<sequence length="196" mass="22867">MIGQEADVYRQLKQYLSKYITLSDEQLTLFCSKFKHRKTKRGEILLHAGEVAPYSYFVNSGCRRVYMMDADGRESTRFLIFENCVGTAFPSFTLQEPSMAYIQSVEPSEILYITHKDFNGLLDTFPGWERIYRIDLEREYIASIRRIESLITMDAKQKYNMLMNTNPSLIQRLPSKIIADYLGISQETLSRLKSKK</sequence>
<dbReference type="Pfam" id="PF00027">
    <property type="entry name" value="cNMP_binding"/>
    <property type="match status" value="1"/>
</dbReference>
<dbReference type="SUPFAM" id="SSF51206">
    <property type="entry name" value="cAMP-binding domain-like"/>
    <property type="match status" value="1"/>
</dbReference>
<dbReference type="CDD" id="cd00038">
    <property type="entry name" value="CAP_ED"/>
    <property type="match status" value="1"/>
</dbReference>
<feature type="domain" description="Cyclic nucleotide-binding" evidence="1">
    <location>
        <begin position="18"/>
        <end position="122"/>
    </location>
</feature>
<evidence type="ECO:0000259" key="1">
    <source>
        <dbReference type="PROSITE" id="PS50042"/>
    </source>
</evidence>
<dbReference type="InterPro" id="IPR014710">
    <property type="entry name" value="RmlC-like_jellyroll"/>
</dbReference>
<reference evidence="2 3" key="1">
    <citation type="submission" date="2023-02" db="EMBL/GenBank/DDBJ databases">
        <title>Genome sequence of Mucilaginibacter jinjuensis strain KACC 16571.</title>
        <authorList>
            <person name="Kim S."/>
            <person name="Heo J."/>
            <person name="Kwon S.-W."/>
        </authorList>
    </citation>
    <scope>NUCLEOTIDE SEQUENCE [LARGE SCALE GENOMIC DNA]</scope>
    <source>
        <strain evidence="2 3">KACC 16571</strain>
    </source>
</reference>
<dbReference type="RefSeq" id="WP_273633525.1">
    <property type="nucleotide sequence ID" value="NZ_CP117167.1"/>
</dbReference>